<keyword evidence="2" id="KW-1185">Reference proteome</keyword>
<evidence type="ECO:0000313" key="2">
    <source>
        <dbReference type="Proteomes" id="UP001144096"/>
    </source>
</evidence>
<organism evidence="1 2">
    <name type="scientific">Amycolatopsis iheyensis</name>
    <dbReference type="NCBI Taxonomy" id="2945988"/>
    <lineage>
        <taxon>Bacteria</taxon>
        <taxon>Bacillati</taxon>
        <taxon>Actinomycetota</taxon>
        <taxon>Actinomycetes</taxon>
        <taxon>Pseudonocardiales</taxon>
        <taxon>Pseudonocardiaceae</taxon>
        <taxon>Amycolatopsis</taxon>
    </lineage>
</organism>
<sequence>MPDQLLSTEEYRALGETDRGFTELVEGRVVPSPGAGRAHNLAACRPAGQLDRQLPHRLAFVLGADLDLGLAPEGAEGMRMLRRSPAPSAPRCRSR</sequence>
<protein>
    <submittedName>
        <fullName evidence="1">Uma2 family endonuclease</fullName>
    </submittedName>
</protein>
<proteinExistence type="predicted"/>
<keyword evidence="1" id="KW-0540">Nuclease</keyword>
<dbReference type="EMBL" id="JAMXQV010000007">
    <property type="protein sequence ID" value="MCR6484199.1"/>
    <property type="molecule type" value="Genomic_DNA"/>
</dbReference>
<name>A0A9X2N8W8_9PSEU</name>
<comment type="caution">
    <text evidence="1">The sequence shown here is derived from an EMBL/GenBank/DDBJ whole genome shotgun (WGS) entry which is preliminary data.</text>
</comment>
<gene>
    <name evidence="1" type="ORF">M8542_15360</name>
</gene>
<evidence type="ECO:0000313" key="1">
    <source>
        <dbReference type="EMBL" id="MCR6484199.1"/>
    </source>
</evidence>
<dbReference type="InterPro" id="IPR012296">
    <property type="entry name" value="Nuclease_put_TT1808"/>
</dbReference>
<dbReference type="AlphaFoldDB" id="A0A9X2N8W8"/>
<keyword evidence="1" id="KW-0255">Endonuclease</keyword>
<keyword evidence="1" id="KW-0378">Hydrolase</keyword>
<dbReference type="RefSeq" id="WP_257920827.1">
    <property type="nucleotide sequence ID" value="NZ_JAMXQV010000007.1"/>
</dbReference>
<dbReference type="GO" id="GO:0004519">
    <property type="term" value="F:endonuclease activity"/>
    <property type="evidence" value="ECO:0007669"/>
    <property type="project" value="UniProtKB-KW"/>
</dbReference>
<accession>A0A9X2N8W8</accession>
<dbReference type="Gene3D" id="3.90.1570.10">
    <property type="entry name" value="tt1808, chain A"/>
    <property type="match status" value="1"/>
</dbReference>
<dbReference type="Proteomes" id="UP001144096">
    <property type="component" value="Unassembled WGS sequence"/>
</dbReference>
<reference evidence="1" key="1">
    <citation type="submission" date="2022-06" db="EMBL/GenBank/DDBJ databases">
        <title>Amycolatopsis iheyaensis sp. nov., a new species of the genus Amycolatopsis isolated from soil in Iheya island, Japan.</title>
        <authorList>
            <person name="Ngamcharungchit C."/>
            <person name="Kanto H."/>
            <person name="Take A."/>
            <person name="Intra B."/>
            <person name="Matsumoto A."/>
            <person name="Panbangred W."/>
            <person name="Inahashi Y."/>
        </authorList>
    </citation>
    <scope>NUCLEOTIDE SEQUENCE</scope>
    <source>
        <strain evidence="1">OK19-0408</strain>
    </source>
</reference>